<dbReference type="GO" id="GO:0003676">
    <property type="term" value="F:nucleic acid binding"/>
    <property type="evidence" value="ECO:0007669"/>
    <property type="project" value="InterPro"/>
</dbReference>
<dbReference type="InterPro" id="IPR003156">
    <property type="entry name" value="DHHA1_dom"/>
</dbReference>
<dbReference type="AlphaFoldDB" id="A0A2M7B5C5"/>
<dbReference type="Pfam" id="PF02272">
    <property type="entry name" value="DHHA1"/>
    <property type="match status" value="1"/>
</dbReference>
<evidence type="ECO:0000313" key="3">
    <source>
        <dbReference type="Proteomes" id="UP000228949"/>
    </source>
</evidence>
<feature type="domain" description="DHHA1" evidence="1">
    <location>
        <begin position="212"/>
        <end position="270"/>
    </location>
</feature>
<gene>
    <name evidence="2" type="ORF">COS61_02025</name>
</gene>
<dbReference type="SUPFAM" id="SSF64182">
    <property type="entry name" value="DHH phosphoesterases"/>
    <property type="match status" value="1"/>
</dbReference>
<proteinExistence type="predicted"/>
<dbReference type="InterPro" id="IPR038763">
    <property type="entry name" value="DHH_sf"/>
</dbReference>
<dbReference type="PANTHER" id="PTHR46922:SF4">
    <property type="entry name" value="DHHA1 DOMAIN PROTEIN"/>
    <property type="match status" value="1"/>
</dbReference>
<sequence length="277" mass="31827">MPKKIAVLYHNDLDGFGAAWAAWKKFGGEANYFPVDYGKPASKGLKNKDIYMLDFCFPRKELKSLLKNNKKLIIIDHHISRKEDIKISTDFIWDVNHSSCVLSWNYFHSGKKTPKLLKYVESIDLWNLKMPFTREITIILKTKPNDFNLWDKIAVGLQNKRFFFNFLKEGKIMTNLIDKAVKEIVLTSEEVIFEKKKAAAVNSPIFCSEIGHYLIKKSKRPIAIIWSANSGNIRVHLRSAKKTDVSLLAKKFGGGGHRAAAGFYLKTNQKFPWKTIK</sequence>
<evidence type="ECO:0000259" key="1">
    <source>
        <dbReference type="Pfam" id="PF02272"/>
    </source>
</evidence>
<dbReference type="Gene3D" id="3.10.310.30">
    <property type="match status" value="1"/>
</dbReference>
<accession>A0A2M7B5C5</accession>
<dbReference type="PANTHER" id="PTHR46922">
    <property type="entry name" value="DHHA1 DOMAIN PROTEIN"/>
    <property type="match status" value="1"/>
</dbReference>
<dbReference type="EMBL" id="PEVJ01000049">
    <property type="protein sequence ID" value="PIU98323.1"/>
    <property type="molecule type" value="Genomic_DNA"/>
</dbReference>
<organism evidence="2 3">
    <name type="scientific">Candidatus Wolfebacteria bacterium CG03_land_8_20_14_0_80_40_12</name>
    <dbReference type="NCBI Taxonomy" id="1975069"/>
    <lineage>
        <taxon>Bacteria</taxon>
        <taxon>Candidatus Wolfeibacteriota</taxon>
    </lineage>
</organism>
<comment type="caution">
    <text evidence="2">The sequence shown here is derived from an EMBL/GenBank/DDBJ whole genome shotgun (WGS) entry which is preliminary data.</text>
</comment>
<name>A0A2M7B5C5_9BACT</name>
<evidence type="ECO:0000313" key="2">
    <source>
        <dbReference type="EMBL" id="PIU98323.1"/>
    </source>
</evidence>
<protein>
    <recommendedName>
        <fullName evidence="1">DHHA1 domain-containing protein</fullName>
    </recommendedName>
</protein>
<reference evidence="3" key="1">
    <citation type="submission" date="2017-09" db="EMBL/GenBank/DDBJ databases">
        <title>Depth-based differentiation of microbial function through sediment-hosted aquifers and enrichment of novel symbionts in the deep terrestrial subsurface.</title>
        <authorList>
            <person name="Probst A.J."/>
            <person name="Ladd B."/>
            <person name="Jarett J.K."/>
            <person name="Geller-Mcgrath D.E."/>
            <person name="Sieber C.M.K."/>
            <person name="Emerson J.B."/>
            <person name="Anantharaman K."/>
            <person name="Thomas B.C."/>
            <person name="Malmstrom R."/>
            <person name="Stieglmeier M."/>
            <person name="Klingl A."/>
            <person name="Woyke T."/>
            <person name="Ryan C.M."/>
            <person name="Banfield J.F."/>
        </authorList>
    </citation>
    <scope>NUCLEOTIDE SEQUENCE [LARGE SCALE GENOMIC DNA]</scope>
</reference>
<dbReference type="Proteomes" id="UP000228949">
    <property type="component" value="Unassembled WGS sequence"/>
</dbReference>